<dbReference type="Proteomes" id="UP000006701">
    <property type="component" value="Unassembled WGS sequence"/>
</dbReference>
<feature type="compositionally biased region" description="Low complexity" evidence="1">
    <location>
        <begin position="93"/>
        <end position="109"/>
    </location>
</feature>
<accession>A1C8W0</accession>
<dbReference type="EMBL" id="DS027046">
    <property type="protein sequence ID" value="EAW13747.1"/>
    <property type="molecule type" value="Genomic_DNA"/>
</dbReference>
<reference evidence="2 3" key="1">
    <citation type="journal article" date="2008" name="PLoS Genet.">
        <title>Genomic islands in the pathogenic filamentous fungus Aspergillus fumigatus.</title>
        <authorList>
            <person name="Fedorova N.D."/>
            <person name="Khaldi N."/>
            <person name="Joardar V.S."/>
            <person name="Maiti R."/>
            <person name="Amedeo P."/>
            <person name="Anderson M.J."/>
            <person name="Crabtree J."/>
            <person name="Silva J.C."/>
            <person name="Badger J.H."/>
            <person name="Albarraq A."/>
            <person name="Angiuoli S."/>
            <person name="Bussey H."/>
            <person name="Bowyer P."/>
            <person name="Cotty P.J."/>
            <person name="Dyer P.S."/>
            <person name="Egan A."/>
            <person name="Galens K."/>
            <person name="Fraser-Liggett C.M."/>
            <person name="Haas B.J."/>
            <person name="Inman J.M."/>
            <person name="Kent R."/>
            <person name="Lemieux S."/>
            <person name="Malavazi I."/>
            <person name="Orvis J."/>
            <person name="Roemer T."/>
            <person name="Ronning C.M."/>
            <person name="Sundaram J.P."/>
            <person name="Sutton G."/>
            <person name="Turner G."/>
            <person name="Venter J.C."/>
            <person name="White O.R."/>
            <person name="Whitty B.R."/>
            <person name="Youngman P."/>
            <person name="Wolfe K.H."/>
            <person name="Goldman G.H."/>
            <person name="Wortman J.R."/>
            <person name="Jiang B."/>
            <person name="Denning D.W."/>
            <person name="Nierman W.C."/>
        </authorList>
    </citation>
    <scope>NUCLEOTIDE SEQUENCE [LARGE SCALE GENOMIC DNA]</scope>
    <source>
        <strain evidence="3">ATCC 1007 / CBS 513.65 / DSM 816 / NCTC 3887 / NRRL 1</strain>
    </source>
</reference>
<feature type="region of interest" description="Disordered" evidence="1">
    <location>
        <begin position="24"/>
        <end position="123"/>
    </location>
</feature>
<dbReference type="GO" id="GO:0001228">
    <property type="term" value="F:DNA-binding transcription activator activity, RNA polymerase II-specific"/>
    <property type="evidence" value="ECO:0007669"/>
    <property type="project" value="TreeGrafter"/>
</dbReference>
<dbReference type="VEuPathDB" id="FungiDB:ACLA_044670"/>
<dbReference type="RefSeq" id="XP_001275173.1">
    <property type="nucleotide sequence ID" value="XM_001275172.1"/>
</dbReference>
<dbReference type="GeneID" id="4707245"/>
<dbReference type="PANTHER" id="PTHR47784">
    <property type="entry name" value="STEROL UPTAKE CONTROL PROTEIN 2"/>
    <property type="match status" value="1"/>
</dbReference>
<dbReference type="InterPro" id="IPR053157">
    <property type="entry name" value="Sterol_Uptake_Regulator"/>
</dbReference>
<dbReference type="STRING" id="344612.A1C8W0"/>
<protein>
    <recommendedName>
        <fullName evidence="4">C6 zinc finger domain protein</fullName>
    </recommendedName>
</protein>
<evidence type="ECO:0000256" key="1">
    <source>
        <dbReference type="SAM" id="MobiDB-lite"/>
    </source>
</evidence>
<gene>
    <name evidence="2" type="ORF">ACLA_044670</name>
</gene>
<dbReference type="AlphaFoldDB" id="A1C8W0"/>
<dbReference type="PANTHER" id="PTHR47784:SF8">
    <property type="entry name" value="ZN(II)2CYS6 TRANSCRIPTION FACTOR (EUROFUNG)"/>
    <property type="match status" value="1"/>
</dbReference>
<dbReference type="HOGENOM" id="CLU_024934_0_3_1"/>
<dbReference type="KEGG" id="act:ACLA_044670"/>
<proteinExistence type="predicted"/>
<feature type="region of interest" description="Disordered" evidence="1">
    <location>
        <begin position="242"/>
        <end position="263"/>
    </location>
</feature>
<evidence type="ECO:0008006" key="4">
    <source>
        <dbReference type="Google" id="ProtNLM"/>
    </source>
</evidence>
<feature type="compositionally biased region" description="Low complexity" evidence="1">
    <location>
        <begin position="69"/>
        <end position="84"/>
    </location>
</feature>
<dbReference type="OMA" id="WATDIVG"/>
<name>A1C8W0_ASPCL</name>
<evidence type="ECO:0000313" key="3">
    <source>
        <dbReference type="Proteomes" id="UP000006701"/>
    </source>
</evidence>
<sequence>MPVQRPLRRSRLQYSLCSDQPMECSKTRLPCDGCRRHRLSSRYGDKLPSNELRRQSNPRPHKHTPPKPKASLPSSSSDSDSSCSPSPPDTHYPIPASSSTSQSPEPGSSQTNQDEESKASTTCPGVADLSIEDQLWDNWCASTERSLTQSQSKDRRWQAIIRRESAQYPALRHSTLALSALELASTCEAGTPEQKRHRQAAGSHYAQATETTPSISGPNAVFSAASILFLCDLASSTLAGEGSGSLSLSHRNQTPVSPKEDHVPCGSPVELLLDIFETARSLLTNLDILDHVETGDLEDLFTQRDPYHELPNTYTLTILSMRNLNAVLAKKDPSHATGVYTDTIARLDNSLEMLTKGGDPMMIALRWMYRIPSEYLAFVRDKQPLALIILAHYCAVLHHLRDRWWMGNLGTRLLKEICQLVGPDRLGSLLWATDIVGIPI</sequence>
<organism evidence="2 3">
    <name type="scientific">Aspergillus clavatus (strain ATCC 1007 / CBS 513.65 / DSM 816 / NCTC 3887 / NRRL 1 / QM 1276 / 107)</name>
    <dbReference type="NCBI Taxonomy" id="344612"/>
    <lineage>
        <taxon>Eukaryota</taxon>
        <taxon>Fungi</taxon>
        <taxon>Dikarya</taxon>
        <taxon>Ascomycota</taxon>
        <taxon>Pezizomycotina</taxon>
        <taxon>Eurotiomycetes</taxon>
        <taxon>Eurotiomycetidae</taxon>
        <taxon>Eurotiales</taxon>
        <taxon>Aspergillaceae</taxon>
        <taxon>Aspergillus</taxon>
        <taxon>Aspergillus subgen. Fumigati</taxon>
    </lineage>
</organism>
<dbReference type="OrthoDB" id="4937900at2759"/>
<evidence type="ECO:0000313" key="2">
    <source>
        <dbReference type="EMBL" id="EAW13747.1"/>
    </source>
</evidence>
<keyword evidence="3" id="KW-1185">Reference proteome</keyword>